<dbReference type="PROSITE" id="PS00631">
    <property type="entry name" value="CYTOSOL_AP"/>
    <property type="match status" value="1"/>
</dbReference>
<dbReference type="GO" id="GO:0070006">
    <property type="term" value="F:metalloaminopeptidase activity"/>
    <property type="evidence" value="ECO:0007669"/>
    <property type="project" value="InterPro"/>
</dbReference>
<evidence type="ECO:0000313" key="6">
    <source>
        <dbReference type="EMBL" id="PYD57629.1"/>
    </source>
</evidence>
<dbReference type="STRING" id="1220579.GCA_001571345_01034"/>
<dbReference type="Proteomes" id="UP000248257">
    <property type="component" value="Unassembled WGS sequence"/>
</dbReference>
<dbReference type="EMBL" id="NKUC01000007">
    <property type="protein sequence ID" value="PYD57629.1"/>
    <property type="molecule type" value="Genomic_DNA"/>
</dbReference>
<dbReference type="GO" id="GO:0005737">
    <property type="term" value="C:cytoplasm"/>
    <property type="evidence" value="ECO:0007669"/>
    <property type="project" value="InterPro"/>
</dbReference>
<dbReference type="InterPro" id="IPR048816">
    <property type="entry name" value="Peptidase_M17_N_1"/>
</dbReference>
<dbReference type="PRINTS" id="PR00481">
    <property type="entry name" value="LAMNOPPTDASE"/>
</dbReference>
<organism evidence="6 7">
    <name type="scientific">Komagataeibacter xylinus</name>
    <name type="common">Gluconacetobacter xylinus</name>
    <dbReference type="NCBI Taxonomy" id="28448"/>
    <lineage>
        <taxon>Bacteria</taxon>
        <taxon>Pseudomonadati</taxon>
        <taxon>Pseudomonadota</taxon>
        <taxon>Alphaproteobacteria</taxon>
        <taxon>Acetobacterales</taxon>
        <taxon>Acetobacteraceae</taxon>
        <taxon>Komagataeibacter</taxon>
    </lineage>
</organism>
<proteinExistence type="inferred from homology"/>
<dbReference type="Pfam" id="PF21337">
    <property type="entry name" value="Peptidase_M17_N_1"/>
    <property type="match status" value="1"/>
</dbReference>
<dbReference type="CDD" id="cd00433">
    <property type="entry name" value="Peptidase_M17"/>
    <property type="match status" value="1"/>
</dbReference>
<keyword evidence="7" id="KW-1185">Reference proteome</keyword>
<keyword evidence="3" id="KW-0645">Protease</keyword>
<reference evidence="6 7" key="1">
    <citation type="submission" date="2017-07" db="EMBL/GenBank/DDBJ databases">
        <title>A draft genome sequence of Komagataeibacter xylinus LMG 1515.</title>
        <authorList>
            <person name="Skraban J."/>
            <person name="Cleenwerck I."/>
            <person name="Vandamme P."/>
            <person name="Trcek J."/>
        </authorList>
    </citation>
    <scope>NUCLEOTIDE SEQUENCE [LARGE SCALE GENOMIC DNA]</scope>
    <source>
        <strain evidence="6 7">LMG 1515</strain>
    </source>
</reference>
<dbReference type="RefSeq" id="WP_061272547.1">
    <property type="nucleotide sequence ID" value="NZ_CBCRXN010000031.1"/>
</dbReference>
<dbReference type="SUPFAM" id="SSF53187">
    <property type="entry name" value="Zn-dependent exopeptidases"/>
    <property type="match status" value="1"/>
</dbReference>
<dbReference type="InterPro" id="IPR043472">
    <property type="entry name" value="Macro_dom-like"/>
</dbReference>
<dbReference type="Gene3D" id="3.40.630.10">
    <property type="entry name" value="Zn peptidases"/>
    <property type="match status" value="1"/>
</dbReference>
<protein>
    <submittedName>
        <fullName evidence="6">Leucyl aminopeptidase</fullName>
    </submittedName>
</protein>
<dbReference type="AlphaFoldDB" id="A0A318PNA1"/>
<gene>
    <name evidence="6" type="ORF">CFR75_05075</name>
</gene>
<keyword evidence="5" id="KW-0464">Manganese</keyword>
<accession>A0A318PNA1</accession>
<keyword evidence="4" id="KW-0378">Hydrolase</keyword>
<dbReference type="Gene3D" id="3.40.220.10">
    <property type="entry name" value="Leucine Aminopeptidase, subunit E, domain 1"/>
    <property type="match status" value="1"/>
</dbReference>
<evidence type="ECO:0000256" key="1">
    <source>
        <dbReference type="ARBA" id="ARBA00009528"/>
    </source>
</evidence>
<dbReference type="GO" id="GO:0006508">
    <property type="term" value="P:proteolysis"/>
    <property type="evidence" value="ECO:0007669"/>
    <property type="project" value="UniProtKB-KW"/>
</dbReference>
<dbReference type="Pfam" id="PF00883">
    <property type="entry name" value="Peptidase_M17"/>
    <property type="match status" value="1"/>
</dbReference>
<keyword evidence="2 6" id="KW-0031">Aminopeptidase</keyword>
<evidence type="ECO:0000313" key="7">
    <source>
        <dbReference type="Proteomes" id="UP000248257"/>
    </source>
</evidence>
<dbReference type="OrthoDB" id="9809354at2"/>
<dbReference type="PANTHER" id="PTHR11963">
    <property type="entry name" value="LEUCINE AMINOPEPTIDASE-RELATED"/>
    <property type="match status" value="1"/>
</dbReference>
<name>A0A318PNA1_KOMXY</name>
<dbReference type="GO" id="GO:0030145">
    <property type="term" value="F:manganese ion binding"/>
    <property type="evidence" value="ECO:0007669"/>
    <property type="project" value="InterPro"/>
</dbReference>
<evidence type="ECO:0000256" key="2">
    <source>
        <dbReference type="ARBA" id="ARBA00022438"/>
    </source>
</evidence>
<dbReference type="InterPro" id="IPR000819">
    <property type="entry name" value="Peptidase_M17_C"/>
</dbReference>
<sequence>MNMPQHPDCLVAAHDVGHEPVGVVHAIRPSALGGLAALVGEKAARFALQAGFVARYGQVQGLPDADGNITTAVLGVPEAADGADPFVFGALTDSLPSGLWRISAPQDVAPADMALGFCLGAYRMPAFGRDSAPKPPRARLVADEAGLAAGPVAQCINLARSLINTPPNLMGPDDLARAAQVALEPLGADVSVIRGARLEQDFPTVFHVGMGSERAPCVVVARWSGSTAPEDAPLVSLVGKGVCFDTGGYDLKPPSSMLRMKKDMGGAAIMLALARLVVLRDLPVRLELRLGCVENSVSGRAMRPSDVVRTRAGLTVEVGNTDAEGRLVLCDLLHAACEHDPALLVDAATLTGAARVALGPDMPALFSNSDEAALALEGAGWTCGDPLWRLPLWPGYRKWLRSPVADLNNISSKPTAGAITAALFLENFVKTDVRWVHIDTYGWNDSDRPGRPEGGESLGLRATYEGILKIFNLDETNAPLKKQL</sequence>
<evidence type="ECO:0000256" key="3">
    <source>
        <dbReference type="ARBA" id="ARBA00022670"/>
    </source>
</evidence>
<dbReference type="PANTHER" id="PTHR11963:SF20">
    <property type="entry name" value="PEPTIDASE B"/>
    <property type="match status" value="1"/>
</dbReference>
<comment type="caution">
    <text evidence="6">The sequence shown here is derived from an EMBL/GenBank/DDBJ whole genome shotgun (WGS) entry which is preliminary data.</text>
</comment>
<evidence type="ECO:0000256" key="4">
    <source>
        <dbReference type="ARBA" id="ARBA00022801"/>
    </source>
</evidence>
<evidence type="ECO:0000256" key="5">
    <source>
        <dbReference type="ARBA" id="ARBA00023211"/>
    </source>
</evidence>
<comment type="similarity">
    <text evidence="1">Belongs to the peptidase M17 family.</text>
</comment>
<dbReference type="InterPro" id="IPR011356">
    <property type="entry name" value="Leucine_aapep/pepB"/>
</dbReference>